<accession>L0K4W5</accession>
<dbReference type="AlphaFoldDB" id="L0K4W5"/>
<sequence>MISYDEQITKNLKEINKIHEDYKQLASALKVVNKTSDKTYGLSVGFLPKKGIYCIKDGWVKLLDSGDNSIDDIEKFELIDRKDGKMLKITYKNSECLSIK</sequence>
<dbReference type="Proteomes" id="UP000010880">
    <property type="component" value="Chromosome"/>
</dbReference>
<dbReference type="OrthoDB" id="2112491at2"/>
<dbReference type="RefSeq" id="WP_015326013.1">
    <property type="nucleotide sequence ID" value="NC_019978.1"/>
</dbReference>
<evidence type="ECO:0000313" key="2">
    <source>
        <dbReference type="Proteomes" id="UP000010880"/>
    </source>
</evidence>
<keyword evidence="2" id="KW-1185">Reference proteome</keyword>
<dbReference type="HOGENOM" id="CLU_2301901_0_0_9"/>
<proteinExistence type="predicted"/>
<dbReference type="EMBL" id="CP003359">
    <property type="protein sequence ID" value="AGB40287.1"/>
    <property type="molecule type" value="Genomic_DNA"/>
</dbReference>
<protein>
    <submittedName>
        <fullName evidence="1">Uncharacterized protein</fullName>
    </submittedName>
</protein>
<gene>
    <name evidence="1" type="ordered locus">Halha_0276</name>
</gene>
<evidence type="ECO:0000313" key="1">
    <source>
        <dbReference type="EMBL" id="AGB40287.1"/>
    </source>
</evidence>
<reference evidence="2" key="1">
    <citation type="submission" date="2012-02" db="EMBL/GenBank/DDBJ databases">
        <title>The complete genome of Halobacteroides halobius DSM 5150.</title>
        <authorList>
            <person name="Lucas S."/>
            <person name="Copeland A."/>
            <person name="Lapidus A."/>
            <person name="Glavina del Rio T."/>
            <person name="Dalin E."/>
            <person name="Tice H."/>
            <person name="Bruce D."/>
            <person name="Goodwin L."/>
            <person name="Pitluck S."/>
            <person name="Peters L."/>
            <person name="Mikhailova N."/>
            <person name="Gu W."/>
            <person name="Kyrpides N."/>
            <person name="Mavromatis K."/>
            <person name="Ivanova N."/>
            <person name="Brettin T."/>
            <person name="Detter J.C."/>
            <person name="Han C."/>
            <person name="Larimer F."/>
            <person name="Land M."/>
            <person name="Hauser L."/>
            <person name="Markowitz V."/>
            <person name="Cheng J.-F."/>
            <person name="Hugenholtz P."/>
            <person name="Woyke T."/>
            <person name="Wu D."/>
            <person name="Tindall B."/>
            <person name="Pomrenke H."/>
            <person name="Brambilla E."/>
            <person name="Klenk H.-P."/>
            <person name="Eisen J.A."/>
        </authorList>
    </citation>
    <scope>NUCLEOTIDE SEQUENCE [LARGE SCALE GENOMIC DNA]</scope>
    <source>
        <strain evidence="2">ATCC 35273 / DSM 5150 / MD-1</strain>
    </source>
</reference>
<name>L0K4W5_HALHC</name>
<dbReference type="STRING" id="748449.Halha_0276"/>
<organism evidence="1 2">
    <name type="scientific">Halobacteroides halobius (strain ATCC 35273 / DSM 5150 / MD-1)</name>
    <dbReference type="NCBI Taxonomy" id="748449"/>
    <lineage>
        <taxon>Bacteria</taxon>
        <taxon>Bacillati</taxon>
        <taxon>Bacillota</taxon>
        <taxon>Clostridia</taxon>
        <taxon>Halanaerobiales</taxon>
        <taxon>Halobacteroidaceae</taxon>
        <taxon>Halobacteroides</taxon>
    </lineage>
</organism>
<dbReference type="KEGG" id="hhl:Halha_0276"/>